<reference evidence="4" key="1">
    <citation type="journal article" date="2019" name="Int. J. Syst. Evol. Microbiol.">
        <title>The Global Catalogue of Microorganisms (GCM) 10K type strain sequencing project: providing services to taxonomists for standard genome sequencing and annotation.</title>
        <authorList>
            <consortium name="The Broad Institute Genomics Platform"/>
            <consortium name="The Broad Institute Genome Sequencing Center for Infectious Disease"/>
            <person name="Wu L."/>
            <person name="Ma J."/>
        </authorList>
    </citation>
    <scope>NUCLEOTIDE SEQUENCE [LARGE SCALE GENOMIC DNA]</scope>
    <source>
        <strain evidence="4">CGMCC 1.18575</strain>
    </source>
</reference>
<evidence type="ECO:0000313" key="4">
    <source>
        <dbReference type="Proteomes" id="UP001596113"/>
    </source>
</evidence>
<feature type="coiled-coil region" evidence="1">
    <location>
        <begin position="15"/>
        <end position="72"/>
    </location>
</feature>
<dbReference type="EMBL" id="JBHSMI010000052">
    <property type="protein sequence ID" value="MFC5406143.1"/>
    <property type="molecule type" value="Genomic_DNA"/>
</dbReference>
<accession>A0ABW0I0R6</accession>
<evidence type="ECO:0000256" key="1">
    <source>
        <dbReference type="SAM" id="Coils"/>
    </source>
</evidence>
<dbReference type="Pfam" id="PF01814">
    <property type="entry name" value="Hemerythrin"/>
    <property type="match status" value="1"/>
</dbReference>
<dbReference type="RefSeq" id="WP_378138066.1">
    <property type="nucleotide sequence ID" value="NZ_JBHSMI010000052.1"/>
</dbReference>
<keyword evidence="1" id="KW-0175">Coiled coil</keyword>
<proteinExistence type="predicted"/>
<feature type="domain" description="Hemerythrin-like" evidence="2">
    <location>
        <begin position="50"/>
        <end position="158"/>
    </location>
</feature>
<dbReference type="Gene3D" id="1.20.120.520">
    <property type="entry name" value="nmb1532 protein domain like"/>
    <property type="match status" value="1"/>
</dbReference>
<protein>
    <submittedName>
        <fullName evidence="3">Hemerythrin domain-containing protein</fullName>
    </submittedName>
</protein>
<evidence type="ECO:0000259" key="2">
    <source>
        <dbReference type="Pfam" id="PF01814"/>
    </source>
</evidence>
<dbReference type="Proteomes" id="UP001596113">
    <property type="component" value="Unassembled WGS sequence"/>
</dbReference>
<name>A0ABW0I0R6_9BACL</name>
<organism evidence="3 4">
    <name type="scientific">Cohnella soli</name>
    <dbReference type="NCBI Taxonomy" id="425005"/>
    <lineage>
        <taxon>Bacteria</taxon>
        <taxon>Bacillati</taxon>
        <taxon>Bacillota</taxon>
        <taxon>Bacilli</taxon>
        <taxon>Bacillales</taxon>
        <taxon>Paenibacillaceae</taxon>
        <taxon>Cohnella</taxon>
    </lineage>
</organism>
<dbReference type="InterPro" id="IPR012312">
    <property type="entry name" value="Hemerythrin-like"/>
</dbReference>
<sequence length="169" mass="20007">MIANMESMIPANRKVLVLEEAIVRARQDLETLKEELTALHDKACVVQKDENINRLNQELQQLDETVKLFLRDWYNHNEWEEHELFPYAAWYLGEDPQLFDYMEQDHRMAESNIRAFLQTLNKATTPVSHETAQRMASYLLQASAFLKVKFEEEEDILVALEDHSNRHQF</sequence>
<keyword evidence="4" id="KW-1185">Reference proteome</keyword>
<gene>
    <name evidence="3" type="ORF">ACFPOF_25670</name>
</gene>
<comment type="caution">
    <text evidence="3">The sequence shown here is derived from an EMBL/GenBank/DDBJ whole genome shotgun (WGS) entry which is preliminary data.</text>
</comment>
<evidence type="ECO:0000313" key="3">
    <source>
        <dbReference type="EMBL" id="MFC5406143.1"/>
    </source>
</evidence>